<dbReference type="GO" id="GO:0006408">
    <property type="term" value="P:snRNA export from nucleus"/>
    <property type="evidence" value="ECO:0007669"/>
    <property type="project" value="InterPro"/>
</dbReference>
<feature type="domain" description="Phosphorylated adapter RNA export protein RNA-binding" evidence="12">
    <location>
        <begin position="211"/>
        <end position="286"/>
    </location>
</feature>
<evidence type="ECO:0000256" key="10">
    <source>
        <dbReference type="ARBA" id="ARBA00030834"/>
    </source>
</evidence>
<feature type="region of interest" description="Disordered" evidence="11">
    <location>
        <begin position="142"/>
        <end position="187"/>
    </location>
</feature>
<comment type="caution">
    <text evidence="13">The sequence shown here is derived from an EMBL/GenBank/DDBJ whole genome shotgun (WGS) entry which is preliminary data.</text>
</comment>
<evidence type="ECO:0000259" key="12">
    <source>
        <dbReference type="Pfam" id="PF10258"/>
    </source>
</evidence>
<dbReference type="Gene3D" id="1.10.10.1440">
    <property type="entry name" value="PHAX RNA-binding domain"/>
    <property type="match status" value="1"/>
</dbReference>
<keyword evidence="5" id="KW-0813">Transport</keyword>
<evidence type="ECO:0000256" key="11">
    <source>
        <dbReference type="SAM" id="MobiDB-lite"/>
    </source>
</evidence>
<evidence type="ECO:0000256" key="1">
    <source>
        <dbReference type="ARBA" id="ARBA00004123"/>
    </source>
</evidence>
<feature type="region of interest" description="Disordered" evidence="11">
    <location>
        <begin position="372"/>
        <end position="415"/>
    </location>
</feature>
<dbReference type="PANTHER" id="PTHR13135">
    <property type="entry name" value="CYTOSOLIC RESINIFERATOXIN BINDING PROTEIN RBP-26"/>
    <property type="match status" value="1"/>
</dbReference>
<dbReference type="AlphaFoldDB" id="A0AAE1BQB8"/>
<protein>
    <recommendedName>
        <fullName evidence="4">Phosphorylated adapter RNA export protein</fullName>
    </recommendedName>
    <alternativeName>
        <fullName evidence="10">RNA U small nuclear RNA export adapter protein</fullName>
    </alternativeName>
</protein>
<dbReference type="InterPro" id="IPR039047">
    <property type="entry name" value="PHAX"/>
</dbReference>
<feature type="compositionally biased region" description="Polar residues" evidence="11">
    <location>
        <begin position="62"/>
        <end position="71"/>
    </location>
</feature>
<feature type="compositionally biased region" description="Polar residues" evidence="11">
    <location>
        <begin position="25"/>
        <end position="38"/>
    </location>
</feature>
<keyword evidence="9" id="KW-0539">Nucleus</keyword>
<sequence>MDEKEEGEISEEDSFGLSYQPVSRPDTSQYRPVTQHVPSSDDDYTSDSDLDAPHAPKRKRPNISSMETCPSESRDSKDWMDNGNSTEGRTPALKAKRRNNVWSTVMEEQVLAQEIGGFGLKKRLDTGYRSVESYDYTQAFKLQGLLPDQSDSDEEEEEEEETEEIKNKRMSRKRHMRGRLSYRNPKSSYGQRELVNVEDSEDLADRDLGLKLAEALMERKPELIVRVVAVLGRTKALQVYKQTQEVEKDGGLMIMNGSRRRTSGGVYLQLLKSWPGVGKEELAGIFPPPSEDEAGRHQQWGRREKAHRKRERHESKPQSESVGEEGLHLGDLFSDDPGGTKCPGSTPVTTPQHSDNEAEDVAAPLINKLSPSALPELIPPTAASPPPVVPKKDSPSELPRSQPLKIPLATSGTYNGEFVDLGATESRAAGRRAAEAYDDDFLEIHTNEEMELF</sequence>
<feature type="compositionally biased region" description="Acidic residues" evidence="11">
    <location>
        <begin position="1"/>
        <end position="14"/>
    </location>
</feature>
<dbReference type="GO" id="GO:0005737">
    <property type="term" value="C:cytoplasm"/>
    <property type="evidence" value="ECO:0007669"/>
    <property type="project" value="UniProtKB-SubCell"/>
</dbReference>
<feature type="compositionally biased region" description="Acidic residues" evidence="11">
    <location>
        <begin position="150"/>
        <end position="163"/>
    </location>
</feature>
<evidence type="ECO:0000256" key="7">
    <source>
        <dbReference type="ARBA" id="ARBA00022884"/>
    </source>
</evidence>
<evidence type="ECO:0000256" key="6">
    <source>
        <dbReference type="ARBA" id="ARBA00022490"/>
    </source>
</evidence>
<evidence type="ECO:0000256" key="9">
    <source>
        <dbReference type="ARBA" id="ARBA00023242"/>
    </source>
</evidence>
<dbReference type="Proteomes" id="UP001286313">
    <property type="component" value="Unassembled WGS sequence"/>
</dbReference>
<keyword evidence="14" id="KW-1185">Reference proteome</keyword>
<name>A0AAE1BQB8_PETCI</name>
<keyword evidence="7" id="KW-0694">RNA-binding</keyword>
<dbReference type="GO" id="GO:0003723">
    <property type="term" value="F:RNA binding"/>
    <property type="evidence" value="ECO:0007669"/>
    <property type="project" value="UniProtKB-KW"/>
</dbReference>
<proteinExistence type="inferred from homology"/>
<dbReference type="GO" id="GO:0005634">
    <property type="term" value="C:nucleus"/>
    <property type="evidence" value="ECO:0007669"/>
    <property type="project" value="UniProtKB-SubCell"/>
</dbReference>
<evidence type="ECO:0000256" key="5">
    <source>
        <dbReference type="ARBA" id="ARBA00022448"/>
    </source>
</evidence>
<keyword evidence="6" id="KW-0963">Cytoplasm</keyword>
<dbReference type="PANTHER" id="PTHR13135:SF0">
    <property type="entry name" value="PHOSPHORYLATED ADAPTER RNA EXPORT PROTEIN"/>
    <property type="match status" value="1"/>
</dbReference>
<evidence type="ECO:0000256" key="4">
    <source>
        <dbReference type="ARBA" id="ARBA00016856"/>
    </source>
</evidence>
<organism evidence="13 14">
    <name type="scientific">Petrolisthes cinctipes</name>
    <name type="common">Flat porcelain crab</name>
    <dbReference type="NCBI Taxonomy" id="88211"/>
    <lineage>
        <taxon>Eukaryota</taxon>
        <taxon>Metazoa</taxon>
        <taxon>Ecdysozoa</taxon>
        <taxon>Arthropoda</taxon>
        <taxon>Crustacea</taxon>
        <taxon>Multicrustacea</taxon>
        <taxon>Malacostraca</taxon>
        <taxon>Eumalacostraca</taxon>
        <taxon>Eucarida</taxon>
        <taxon>Decapoda</taxon>
        <taxon>Pleocyemata</taxon>
        <taxon>Anomura</taxon>
        <taxon>Galatheoidea</taxon>
        <taxon>Porcellanidae</taxon>
        <taxon>Petrolisthes</taxon>
    </lineage>
</organism>
<evidence type="ECO:0000256" key="2">
    <source>
        <dbReference type="ARBA" id="ARBA00004496"/>
    </source>
</evidence>
<feature type="compositionally biased region" description="Basic residues" evidence="11">
    <location>
        <begin position="168"/>
        <end position="180"/>
    </location>
</feature>
<evidence type="ECO:0000256" key="8">
    <source>
        <dbReference type="ARBA" id="ARBA00022927"/>
    </source>
</evidence>
<feature type="region of interest" description="Disordered" evidence="11">
    <location>
        <begin position="282"/>
        <end position="356"/>
    </location>
</feature>
<dbReference type="GO" id="GO:0015031">
    <property type="term" value="P:protein transport"/>
    <property type="evidence" value="ECO:0007669"/>
    <property type="project" value="UniProtKB-KW"/>
</dbReference>
<feature type="region of interest" description="Disordered" evidence="11">
    <location>
        <begin position="1"/>
        <end position="99"/>
    </location>
</feature>
<keyword evidence="8" id="KW-0653">Protein transport</keyword>
<accession>A0AAE1BQB8</accession>
<feature type="compositionally biased region" description="Acidic residues" evidence="11">
    <location>
        <begin position="40"/>
        <end position="50"/>
    </location>
</feature>
<evidence type="ECO:0000313" key="13">
    <source>
        <dbReference type="EMBL" id="KAK3853399.1"/>
    </source>
</evidence>
<dbReference type="EMBL" id="JAWQEG010006976">
    <property type="protein sequence ID" value="KAK3853399.1"/>
    <property type="molecule type" value="Genomic_DNA"/>
</dbReference>
<dbReference type="InterPro" id="IPR019385">
    <property type="entry name" value="PHAX_RNA-binding_domain"/>
</dbReference>
<evidence type="ECO:0000256" key="3">
    <source>
        <dbReference type="ARBA" id="ARBA00006094"/>
    </source>
</evidence>
<comment type="subcellular location">
    <subcellularLocation>
        <location evidence="2">Cytoplasm</location>
    </subcellularLocation>
    <subcellularLocation>
        <location evidence="1">Nucleus</location>
    </subcellularLocation>
</comment>
<gene>
    <name evidence="13" type="ORF">Pcinc_040067</name>
</gene>
<reference evidence="13" key="1">
    <citation type="submission" date="2023-10" db="EMBL/GenBank/DDBJ databases">
        <title>Genome assemblies of two species of porcelain crab, Petrolisthes cinctipes and Petrolisthes manimaculis (Anomura: Porcellanidae).</title>
        <authorList>
            <person name="Angst P."/>
        </authorList>
    </citation>
    <scope>NUCLEOTIDE SEQUENCE</scope>
    <source>
        <strain evidence="13">PB745_01</strain>
        <tissue evidence="13">Gill</tissue>
    </source>
</reference>
<dbReference type="InterPro" id="IPR038092">
    <property type="entry name" value="PHAX_RNA-binding_sf"/>
</dbReference>
<dbReference type="Pfam" id="PF10258">
    <property type="entry name" value="PHAX_RNA-bd"/>
    <property type="match status" value="1"/>
</dbReference>
<evidence type="ECO:0000313" key="14">
    <source>
        <dbReference type="Proteomes" id="UP001286313"/>
    </source>
</evidence>
<comment type="similarity">
    <text evidence="3">Belongs to the PHAX family.</text>
</comment>